<gene>
    <name evidence="2 3" type="primary">rsfS</name>
    <name evidence="3" type="ORF">MOZ60_01035</name>
</gene>
<dbReference type="Proteomes" id="UP001286174">
    <property type="component" value="Unassembled WGS sequence"/>
</dbReference>
<dbReference type="GO" id="GO:0090071">
    <property type="term" value="P:negative regulation of ribosome biogenesis"/>
    <property type="evidence" value="ECO:0007669"/>
    <property type="project" value="UniProtKB-UniRule"/>
</dbReference>
<dbReference type="GO" id="GO:0043023">
    <property type="term" value="F:ribosomal large subunit binding"/>
    <property type="evidence" value="ECO:0007669"/>
    <property type="project" value="TreeGrafter"/>
</dbReference>
<name>A0AB35TZF3_9FIRM</name>
<comment type="subunit">
    <text evidence="2">Interacts with ribosomal protein uL14 (rplN).</text>
</comment>
<dbReference type="EMBL" id="JALBUR010000001">
    <property type="protein sequence ID" value="MDX8418673.1"/>
    <property type="molecule type" value="Genomic_DNA"/>
</dbReference>
<dbReference type="GO" id="GO:0042256">
    <property type="term" value="P:cytosolic ribosome assembly"/>
    <property type="evidence" value="ECO:0007669"/>
    <property type="project" value="UniProtKB-UniRule"/>
</dbReference>
<accession>A0AB35TZF3</accession>
<dbReference type="InterPro" id="IPR004394">
    <property type="entry name" value="Iojap/RsfS/C7orf30"/>
</dbReference>
<organism evidence="3 4">
    <name type="scientific">Grylomicrobium aquisgranensis</name>
    <dbReference type="NCBI Taxonomy" id="2926318"/>
    <lineage>
        <taxon>Bacteria</taxon>
        <taxon>Bacillati</taxon>
        <taxon>Bacillota</taxon>
        <taxon>Erysipelotrichia</taxon>
        <taxon>Erysipelotrichales</taxon>
        <taxon>Erysipelotrichaceae</taxon>
        <taxon>Grylomicrobium</taxon>
    </lineage>
</organism>
<dbReference type="AlphaFoldDB" id="A0AB35TZF3"/>
<comment type="function">
    <text evidence="2">Functions as a ribosomal silencing factor. Interacts with ribosomal protein uL14 (rplN), blocking formation of intersubunit bridge B8. Prevents association of the 30S and 50S ribosomal subunits and the formation of functional ribosomes, thus repressing translation.</text>
</comment>
<evidence type="ECO:0000313" key="4">
    <source>
        <dbReference type="Proteomes" id="UP001286174"/>
    </source>
</evidence>
<dbReference type="PANTHER" id="PTHR21043:SF0">
    <property type="entry name" value="MITOCHONDRIAL ASSEMBLY OF RIBOSOMAL LARGE SUBUNIT PROTEIN 1"/>
    <property type="match status" value="1"/>
</dbReference>
<dbReference type="SUPFAM" id="SSF81301">
    <property type="entry name" value="Nucleotidyltransferase"/>
    <property type="match status" value="1"/>
</dbReference>
<evidence type="ECO:0000256" key="1">
    <source>
        <dbReference type="ARBA" id="ARBA00010574"/>
    </source>
</evidence>
<dbReference type="PANTHER" id="PTHR21043">
    <property type="entry name" value="IOJAP SUPERFAMILY ORTHOLOG"/>
    <property type="match status" value="1"/>
</dbReference>
<dbReference type="RefSeq" id="WP_108773888.1">
    <property type="nucleotide sequence ID" value="NZ_JALBUR010000001.1"/>
</dbReference>
<comment type="subcellular location">
    <subcellularLocation>
        <location evidence="2">Cytoplasm</location>
    </subcellularLocation>
</comment>
<keyword evidence="2" id="KW-0810">Translation regulation</keyword>
<sequence length="112" mass="12627">MSELLDLTVKTLSDKLAKDIVTVDMRAVSPYTDAFVIATAANVRQANALADYVQDAAEKQGYEVKSREGTSGSTWVLLDLGEVVVHIFTEETRKQYRLEELWADQPQQRYES</sequence>
<dbReference type="GO" id="GO:0017148">
    <property type="term" value="P:negative regulation of translation"/>
    <property type="evidence" value="ECO:0007669"/>
    <property type="project" value="UniProtKB-UniRule"/>
</dbReference>
<evidence type="ECO:0000256" key="2">
    <source>
        <dbReference type="HAMAP-Rule" id="MF_01477"/>
    </source>
</evidence>
<keyword evidence="2" id="KW-0678">Repressor</keyword>
<protein>
    <recommendedName>
        <fullName evidence="2">Ribosomal silencing factor RsfS</fullName>
    </recommendedName>
</protein>
<dbReference type="HAMAP" id="MF_01477">
    <property type="entry name" value="Iojap_RsfS"/>
    <property type="match status" value="1"/>
</dbReference>
<evidence type="ECO:0000313" key="3">
    <source>
        <dbReference type="EMBL" id="MDX8418673.1"/>
    </source>
</evidence>
<proteinExistence type="inferred from homology"/>
<dbReference type="Pfam" id="PF02410">
    <property type="entry name" value="RsfS"/>
    <property type="match status" value="1"/>
</dbReference>
<reference evidence="3 4" key="1">
    <citation type="submission" date="2022-03" db="EMBL/GenBank/DDBJ databases">
        <title>Novel taxa within the pig intestine.</title>
        <authorList>
            <person name="Wylensek D."/>
            <person name="Bishof K."/>
            <person name="Afrizal A."/>
            <person name="Clavel T."/>
        </authorList>
    </citation>
    <scope>NUCLEOTIDE SEQUENCE [LARGE SCALE GENOMIC DNA]</scope>
    <source>
        <strain evidence="3 4">CLA-KB-P133</strain>
    </source>
</reference>
<dbReference type="InterPro" id="IPR043519">
    <property type="entry name" value="NT_sf"/>
</dbReference>
<keyword evidence="2" id="KW-0963">Cytoplasm</keyword>
<comment type="similarity">
    <text evidence="1 2">Belongs to the Iojap/RsfS family.</text>
</comment>
<dbReference type="NCBIfam" id="TIGR00090">
    <property type="entry name" value="rsfS_iojap_ybeB"/>
    <property type="match status" value="1"/>
</dbReference>
<dbReference type="Gene3D" id="3.30.460.10">
    <property type="entry name" value="Beta Polymerase, domain 2"/>
    <property type="match status" value="1"/>
</dbReference>
<keyword evidence="4" id="KW-1185">Reference proteome</keyword>
<dbReference type="GO" id="GO:0005737">
    <property type="term" value="C:cytoplasm"/>
    <property type="evidence" value="ECO:0007669"/>
    <property type="project" value="UniProtKB-SubCell"/>
</dbReference>
<comment type="caution">
    <text evidence="3">The sequence shown here is derived from an EMBL/GenBank/DDBJ whole genome shotgun (WGS) entry which is preliminary data.</text>
</comment>